<keyword evidence="9" id="KW-0574">Periplasm</keyword>
<evidence type="ECO:0000256" key="12">
    <source>
        <dbReference type="ARBA" id="ARBA00031741"/>
    </source>
</evidence>
<comment type="catalytic activity">
    <reaction evidence="13">
        <text>2 oxidized [amicyanin] + methylamine + H2O = 2 reduced [amicyanin] + formaldehyde + NH4(+) + 2 H(+)</text>
        <dbReference type="Rhea" id="RHEA:30207"/>
        <dbReference type="Rhea" id="RHEA-COMP:11100"/>
        <dbReference type="Rhea" id="RHEA-COMP:11101"/>
        <dbReference type="ChEBI" id="CHEBI:15377"/>
        <dbReference type="ChEBI" id="CHEBI:15378"/>
        <dbReference type="ChEBI" id="CHEBI:16842"/>
        <dbReference type="ChEBI" id="CHEBI:28938"/>
        <dbReference type="ChEBI" id="CHEBI:29036"/>
        <dbReference type="ChEBI" id="CHEBI:49552"/>
        <dbReference type="ChEBI" id="CHEBI:59338"/>
        <dbReference type="EC" id="1.4.9.1"/>
    </reaction>
</comment>
<dbReference type="InterPro" id="IPR013476">
    <property type="entry name" value="MeN_DH_Hvc"/>
</dbReference>
<accession>A0A1G9CVJ9</accession>
<dbReference type="STRING" id="525640.SAMN04487971_101344"/>
<keyword evidence="10" id="KW-0249">Electron transport</keyword>
<organism evidence="17 18">
    <name type="scientific">Paracoccus chinensis</name>
    <dbReference type="NCBI Taxonomy" id="525640"/>
    <lineage>
        <taxon>Bacteria</taxon>
        <taxon>Pseudomonadati</taxon>
        <taxon>Pseudomonadota</taxon>
        <taxon>Alphaproteobacteria</taxon>
        <taxon>Rhodobacterales</taxon>
        <taxon>Paracoccaceae</taxon>
        <taxon>Paracoccus</taxon>
    </lineage>
</organism>
<evidence type="ECO:0000256" key="15">
    <source>
        <dbReference type="SAM" id="MobiDB-lite"/>
    </source>
</evidence>
<comment type="subunit">
    <text evidence="4">Tetramer of two light and two heavy chains.</text>
</comment>
<keyword evidence="18" id="KW-1185">Reference proteome</keyword>
<evidence type="ECO:0000256" key="13">
    <source>
        <dbReference type="ARBA" id="ARBA00049536"/>
    </source>
</evidence>
<evidence type="ECO:0000256" key="2">
    <source>
        <dbReference type="ARBA" id="ARBA00004418"/>
    </source>
</evidence>
<dbReference type="GO" id="GO:0042597">
    <property type="term" value="C:periplasmic space"/>
    <property type="evidence" value="ECO:0007669"/>
    <property type="project" value="UniProtKB-SubCell"/>
</dbReference>
<keyword evidence="14" id="KW-1015">Disulfide bond</keyword>
<evidence type="ECO:0000256" key="10">
    <source>
        <dbReference type="ARBA" id="ARBA00022982"/>
    </source>
</evidence>
<dbReference type="EC" id="1.4.9.1" evidence="5"/>
<dbReference type="OrthoDB" id="7209000at2"/>
<evidence type="ECO:0000313" key="17">
    <source>
        <dbReference type="EMBL" id="SDK55454.1"/>
    </source>
</evidence>
<evidence type="ECO:0000256" key="14">
    <source>
        <dbReference type="PIRSR" id="PIRSR609451-50"/>
    </source>
</evidence>
<dbReference type="AlphaFoldDB" id="A0A1G9CVJ9"/>
<sequence>MVEAGQKPRILRASFVGAGLTCSLLALSAAWAQTPTPAEGQPPAAEAPAATTPAADAAPAATGAAPADASATSAAPAGGQTHGQRAAAEAAAALAAGEDDEPVILDAPAPNSRRVYVNDSAHFASLTQQFAIDTEEGRVIGMTDSGFLPNPVVSDDGSVYAQVSTTYSRISRGEREDYVEVFDPVTFNPVADITIPPEGHRFLVGTYPWMSALTPDNKTLLYYQFSPAPAVGVVDLEGKAFRRMLEVPDCYHIFPTAADNFFMHCRDGSLARVQFDAASDAEPQVTHSEVFHPEDEYVVNHPAYSQKSGRLVWPTYEGKIYQFDLSSGEAKALNTIEGLTEEERADNWRPGGWQLVAYHRPSNRIYMLVDQRAEWTHKTPSRHVVVINADTGERIARHELGHGIDSVAVSQDDDPLLYGLSTGAKTLYIYDAETGEELRSVNQLGHGPTVISLSDMG</sequence>
<feature type="disulfide bond" evidence="14">
    <location>
        <begin position="250"/>
        <end position="265"/>
    </location>
</feature>
<gene>
    <name evidence="17" type="ORF">SAMN04487971_101344</name>
</gene>
<keyword evidence="7" id="KW-0813">Transport</keyword>
<dbReference type="InterPro" id="IPR009451">
    <property type="entry name" value="Metamine_DH_Hvc"/>
</dbReference>
<dbReference type="GO" id="GO:0052876">
    <property type="term" value="F:methylamine dehydrogenase (amicyanin) activity"/>
    <property type="evidence" value="ECO:0007669"/>
    <property type="project" value="UniProtKB-EC"/>
</dbReference>
<proteinExistence type="inferred from homology"/>
<dbReference type="NCBIfam" id="TIGR02658">
    <property type="entry name" value="TTQ_MADH_Hv"/>
    <property type="match status" value="1"/>
</dbReference>
<reference evidence="18" key="1">
    <citation type="submission" date="2016-10" db="EMBL/GenBank/DDBJ databases">
        <authorList>
            <person name="Varghese N."/>
            <person name="Submissions S."/>
        </authorList>
    </citation>
    <scope>NUCLEOTIDE SEQUENCE [LARGE SCALE GENOMIC DNA]</scope>
    <source>
        <strain evidence="18">CGMCC 1.7655</strain>
    </source>
</reference>
<evidence type="ECO:0000256" key="8">
    <source>
        <dbReference type="ARBA" id="ARBA00022729"/>
    </source>
</evidence>
<evidence type="ECO:0000256" key="16">
    <source>
        <dbReference type="SAM" id="SignalP"/>
    </source>
</evidence>
<feature type="signal peptide" evidence="16">
    <location>
        <begin position="1"/>
        <end position="32"/>
    </location>
</feature>
<dbReference type="InterPro" id="IPR011044">
    <property type="entry name" value="Quino_amine_DH_bsu"/>
</dbReference>
<protein>
    <recommendedName>
        <fullName evidence="6">Methylamine dehydrogenase heavy chain</fullName>
        <ecNumber evidence="5">1.4.9.1</ecNumber>
    </recommendedName>
    <alternativeName>
        <fullName evidence="12">Methylamine dehydrogenase (amicyanin)</fullName>
    </alternativeName>
</protein>
<comment type="function">
    <text evidence="1">Methylamine dehydrogenase carries out the oxidation of methylamine. Electrons are passed from methylamine dehydrogenase to amicyanin.</text>
</comment>
<dbReference type="Gene3D" id="2.130.10.10">
    <property type="entry name" value="YVTN repeat-like/Quinoprotein amine dehydrogenase"/>
    <property type="match status" value="1"/>
</dbReference>
<comment type="subcellular location">
    <subcellularLocation>
        <location evidence="2">Periplasm</location>
    </subcellularLocation>
</comment>
<feature type="compositionally biased region" description="Low complexity" evidence="15">
    <location>
        <begin position="34"/>
        <end position="77"/>
    </location>
</feature>
<evidence type="ECO:0000256" key="11">
    <source>
        <dbReference type="ARBA" id="ARBA00023002"/>
    </source>
</evidence>
<evidence type="ECO:0000256" key="7">
    <source>
        <dbReference type="ARBA" id="ARBA00022448"/>
    </source>
</evidence>
<dbReference type="GO" id="GO:0030416">
    <property type="term" value="P:methylamine metabolic process"/>
    <property type="evidence" value="ECO:0007669"/>
    <property type="project" value="InterPro"/>
</dbReference>
<evidence type="ECO:0000313" key="18">
    <source>
        <dbReference type="Proteomes" id="UP000199555"/>
    </source>
</evidence>
<evidence type="ECO:0000256" key="6">
    <source>
        <dbReference type="ARBA" id="ARBA00016893"/>
    </source>
</evidence>
<dbReference type="Pfam" id="PF06433">
    <property type="entry name" value="Me-amine-dh_H"/>
    <property type="match status" value="1"/>
</dbReference>
<dbReference type="EMBL" id="FNGE01000001">
    <property type="protein sequence ID" value="SDK55454.1"/>
    <property type="molecule type" value="Genomic_DNA"/>
</dbReference>
<keyword evidence="8 16" id="KW-0732">Signal</keyword>
<evidence type="ECO:0000256" key="4">
    <source>
        <dbReference type="ARBA" id="ARBA00011692"/>
    </source>
</evidence>
<evidence type="ECO:0000256" key="5">
    <source>
        <dbReference type="ARBA" id="ARBA00012548"/>
    </source>
</evidence>
<keyword evidence="11" id="KW-0560">Oxidoreductase</keyword>
<evidence type="ECO:0000256" key="3">
    <source>
        <dbReference type="ARBA" id="ARBA00010548"/>
    </source>
</evidence>
<feature type="chain" id="PRO_5011603548" description="Methylamine dehydrogenase heavy chain" evidence="16">
    <location>
        <begin position="33"/>
        <end position="457"/>
    </location>
</feature>
<feature type="region of interest" description="Disordered" evidence="15">
    <location>
        <begin position="34"/>
        <end position="93"/>
    </location>
</feature>
<comment type="similarity">
    <text evidence="3">Belongs to the aromatic amine dehydrogenase heavy chain family.</text>
</comment>
<dbReference type="InterPro" id="IPR015943">
    <property type="entry name" value="WD40/YVTN_repeat-like_dom_sf"/>
</dbReference>
<evidence type="ECO:0000256" key="1">
    <source>
        <dbReference type="ARBA" id="ARBA00002034"/>
    </source>
</evidence>
<dbReference type="GO" id="GO:0030058">
    <property type="term" value="F:aliphatic amine dehydrogenase activity"/>
    <property type="evidence" value="ECO:0007669"/>
    <property type="project" value="InterPro"/>
</dbReference>
<name>A0A1G9CVJ9_9RHOB</name>
<dbReference type="SUPFAM" id="SSF50969">
    <property type="entry name" value="YVTN repeat-like/Quinoprotein amine dehydrogenase"/>
    <property type="match status" value="1"/>
</dbReference>
<evidence type="ECO:0000256" key="9">
    <source>
        <dbReference type="ARBA" id="ARBA00022764"/>
    </source>
</evidence>
<dbReference type="Proteomes" id="UP000199555">
    <property type="component" value="Unassembled WGS sequence"/>
</dbReference>